<gene>
    <name evidence="6" type="ORF">D4L85_30705</name>
</gene>
<accession>A0A385T0T7</accession>
<organism evidence="6 7">
    <name type="scientific">Chryseolinea soli</name>
    <dbReference type="NCBI Taxonomy" id="2321403"/>
    <lineage>
        <taxon>Bacteria</taxon>
        <taxon>Pseudomonadati</taxon>
        <taxon>Bacteroidota</taxon>
        <taxon>Cytophagia</taxon>
        <taxon>Cytophagales</taxon>
        <taxon>Fulvivirgaceae</taxon>
        <taxon>Chryseolinea</taxon>
    </lineage>
</organism>
<evidence type="ECO:0000256" key="2">
    <source>
        <dbReference type="ARBA" id="ARBA00023295"/>
    </source>
</evidence>
<dbReference type="InterPro" id="IPR013529">
    <property type="entry name" value="Glyco_hydro_42_N"/>
</dbReference>
<feature type="signal peptide" evidence="3">
    <location>
        <begin position="1"/>
        <end position="21"/>
    </location>
</feature>
<evidence type="ECO:0008006" key="8">
    <source>
        <dbReference type="Google" id="ProtNLM"/>
    </source>
</evidence>
<evidence type="ECO:0000313" key="6">
    <source>
        <dbReference type="EMBL" id="AYB34688.1"/>
    </source>
</evidence>
<name>A0A385T0T7_9BACT</name>
<dbReference type="AlphaFoldDB" id="A0A385T0T7"/>
<feature type="chain" id="PRO_5017280869" description="Beta-galactosidase" evidence="3">
    <location>
        <begin position="22"/>
        <end position="539"/>
    </location>
</feature>
<keyword evidence="7" id="KW-1185">Reference proteome</keyword>
<dbReference type="Pfam" id="PF18120">
    <property type="entry name" value="DUF5597"/>
    <property type="match status" value="1"/>
</dbReference>
<protein>
    <recommendedName>
        <fullName evidence="8">Beta-galactosidase</fullName>
    </recommendedName>
</protein>
<dbReference type="Gene3D" id="3.20.20.80">
    <property type="entry name" value="Glycosidases"/>
    <property type="match status" value="1"/>
</dbReference>
<sequence length="539" mass="61334">MMKKLILLTLVLACTLALSHARELPKVVKRNGRYQLLVDGKPFLVLGAQLWNSSAWPSVTDKFWTQLRELNCNTLEAPVYWQNIEPEPGVFNFKELDNLILNARKEKLKLVLLWFASYKNGSSTYAPPWVLEHSEKYPLMKNGYGEEIQVLSPVSRVNLEADKRAFTALMKHVKETDSDSQTVIMIQVQNESGSLGTDRDYSEAANKLFDGNVPDKLATGLNKQAGKWSDLFGISAAETFNAWHIASYINEIADAGKAIYNLPMYANAWGREHLFHTPGEYPSGGPTTNMIGVWKIAAPQLDFLSPDIYISNPNVFIDLCEKYDRDDNMLFIPETANRITYARFHFYAIGNYHAKGLAVYGIDPFHADPNDKRSLDKLDERFSDIANNYKLLSKVSNTVLTLQEQNKIKAVGEEEGLYEQLVRFDEFDVLFDFGYPTYKDRAIRSGRALIGQLSPNEFLIVGFDAKFRFRPKYGSGFSKAEYVLVEEGYYEGDKWVRERLWNGDETYHSTLTPRGSVLKIRLKKVKSSAQGPIRANFEN</sequence>
<evidence type="ECO:0000256" key="3">
    <source>
        <dbReference type="SAM" id="SignalP"/>
    </source>
</evidence>
<proteinExistence type="predicted"/>
<feature type="domain" description="DUF5597" evidence="5">
    <location>
        <begin position="386"/>
        <end position="508"/>
    </location>
</feature>
<dbReference type="GO" id="GO:0004565">
    <property type="term" value="F:beta-galactosidase activity"/>
    <property type="evidence" value="ECO:0007669"/>
    <property type="project" value="InterPro"/>
</dbReference>
<dbReference type="OrthoDB" id="9800974at2"/>
<dbReference type="InterPro" id="IPR017853">
    <property type="entry name" value="GH"/>
</dbReference>
<evidence type="ECO:0000256" key="1">
    <source>
        <dbReference type="ARBA" id="ARBA00022801"/>
    </source>
</evidence>
<dbReference type="RefSeq" id="WP_119757946.1">
    <property type="nucleotide sequence ID" value="NZ_CP032382.1"/>
</dbReference>
<keyword evidence="1" id="KW-0378">Hydrolase</keyword>
<dbReference type="KEGG" id="chk:D4L85_30705"/>
<dbReference type="SUPFAM" id="SSF51445">
    <property type="entry name" value="(Trans)glycosidases"/>
    <property type="match status" value="1"/>
</dbReference>
<keyword evidence="2" id="KW-0326">Glycosidase</keyword>
<evidence type="ECO:0000259" key="5">
    <source>
        <dbReference type="Pfam" id="PF18120"/>
    </source>
</evidence>
<dbReference type="Gene3D" id="2.60.220.20">
    <property type="entry name" value="putative beta-Galactosidase from caulobacter crescentus"/>
    <property type="match status" value="1"/>
</dbReference>
<dbReference type="EMBL" id="CP032382">
    <property type="protein sequence ID" value="AYB34688.1"/>
    <property type="molecule type" value="Genomic_DNA"/>
</dbReference>
<keyword evidence="3" id="KW-0732">Signal</keyword>
<evidence type="ECO:0000259" key="4">
    <source>
        <dbReference type="Pfam" id="PF02449"/>
    </source>
</evidence>
<dbReference type="Pfam" id="PF02449">
    <property type="entry name" value="Glyco_hydro_42"/>
    <property type="match status" value="1"/>
</dbReference>
<reference evidence="7" key="1">
    <citation type="submission" date="2018-09" db="EMBL/GenBank/DDBJ databases">
        <title>Chryseolinea sp. KIS68-18 isolated from soil.</title>
        <authorList>
            <person name="Weon H.-Y."/>
            <person name="Kwon S.-W."/>
            <person name="Lee S.A."/>
        </authorList>
    </citation>
    <scope>NUCLEOTIDE SEQUENCE [LARGE SCALE GENOMIC DNA]</scope>
    <source>
        <strain evidence="7">KIS68-18</strain>
    </source>
</reference>
<dbReference type="GO" id="GO:0009341">
    <property type="term" value="C:beta-galactosidase complex"/>
    <property type="evidence" value="ECO:0007669"/>
    <property type="project" value="InterPro"/>
</dbReference>
<dbReference type="FunFam" id="3.20.20.80:FF:000135">
    <property type="entry name" value="Beta-galactosidase, putative, bgl35A"/>
    <property type="match status" value="1"/>
</dbReference>
<dbReference type="InterPro" id="IPR040719">
    <property type="entry name" value="DUF5597"/>
</dbReference>
<feature type="domain" description="Glycoside hydrolase family 42 N-terminal" evidence="4">
    <location>
        <begin position="60"/>
        <end position="229"/>
    </location>
</feature>
<evidence type="ECO:0000313" key="7">
    <source>
        <dbReference type="Proteomes" id="UP000266183"/>
    </source>
</evidence>
<dbReference type="Proteomes" id="UP000266183">
    <property type="component" value="Chromosome"/>
</dbReference>
<dbReference type="GO" id="GO:0005975">
    <property type="term" value="P:carbohydrate metabolic process"/>
    <property type="evidence" value="ECO:0007669"/>
    <property type="project" value="InterPro"/>
</dbReference>